<dbReference type="Pfam" id="PF13336">
    <property type="entry name" value="AcetylCoA_hyd_C"/>
    <property type="match status" value="1"/>
</dbReference>
<evidence type="ECO:0000313" key="3">
    <source>
        <dbReference type="Proteomes" id="UP000053593"/>
    </source>
</evidence>
<dbReference type="InterPro" id="IPR037171">
    <property type="entry name" value="NagB/RpiA_transferase-like"/>
</dbReference>
<sequence length="94" mass="10354">MNTPLEVDIYGHANSTNALGKNDPTGISCIVPFASHVDQTEHDLDVVVTDQGLADICGLSPRKRAKYYDRALHECMKRGAGHEPHMLRVRVAMP</sequence>
<proteinExistence type="predicted"/>
<gene>
    <name evidence="2" type="ORF">GYMLUDRAFT_49129</name>
</gene>
<dbReference type="PANTHER" id="PTHR43609:SF1">
    <property type="entry name" value="ACETYL-COA HYDROLASE"/>
    <property type="match status" value="1"/>
</dbReference>
<dbReference type="InterPro" id="IPR026888">
    <property type="entry name" value="AcetylCoA_hyd_C"/>
</dbReference>
<evidence type="ECO:0000259" key="1">
    <source>
        <dbReference type="Pfam" id="PF13336"/>
    </source>
</evidence>
<protein>
    <recommendedName>
        <fullName evidence="1">Acetyl-CoA hydrolase/transferase C-terminal domain-containing protein</fullName>
    </recommendedName>
</protein>
<dbReference type="EMBL" id="KN834823">
    <property type="protein sequence ID" value="KIK53812.1"/>
    <property type="molecule type" value="Genomic_DNA"/>
</dbReference>
<dbReference type="GO" id="GO:0005739">
    <property type="term" value="C:mitochondrion"/>
    <property type="evidence" value="ECO:0007669"/>
    <property type="project" value="TreeGrafter"/>
</dbReference>
<dbReference type="AlphaFoldDB" id="A0A0D0C7B1"/>
<dbReference type="Proteomes" id="UP000053593">
    <property type="component" value="Unassembled WGS sequence"/>
</dbReference>
<dbReference type="HOGENOM" id="CLU_2386397_0_0_1"/>
<feature type="domain" description="Acetyl-CoA hydrolase/transferase C-terminal" evidence="1">
    <location>
        <begin position="25"/>
        <end position="66"/>
    </location>
</feature>
<dbReference type="PANTHER" id="PTHR43609">
    <property type="entry name" value="ACETYL-COA HYDROLASE"/>
    <property type="match status" value="1"/>
</dbReference>
<dbReference type="GO" id="GO:0003986">
    <property type="term" value="F:acetyl-CoA hydrolase activity"/>
    <property type="evidence" value="ECO:0007669"/>
    <property type="project" value="TreeGrafter"/>
</dbReference>
<dbReference type="InterPro" id="IPR038460">
    <property type="entry name" value="AcetylCoA_hyd_C_sf"/>
</dbReference>
<dbReference type="SUPFAM" id="SSF100950">
    <property type="entry name" value="NagB/RpiA/CoA transferase-like"/>
    <property type="match status" value="1"/>
</dbReference>
<organism evidence="2 3">
    <name type="scientific">Collybiopsis luxurians FD-317 M1</name>
    <dbReference type="NCBI Taxonomy" id="944289"/>
    <lineage>
        <taxon>Eukaryota</taxon>
        <taxon>Fungi</taxon>
        <taxon>Dikarya</taxon>
        <taxon>Basidiomycota</taxon>
        <taxon>Agaricomycotina</taxon>
        <taxon>Agaricomycetes</taxon>
        <taxon>Agaricomycetidae</taxon>
        <taxon>Agaricales</taxon>
        <taxon>Marasmiineae</taxon>
        <taxon>Omphalotaceae</taxon>
        <taxon>Collybiopsis</taxon>
        <taxon>Collybiopsis luxurians</taxon>
    </lineage>
</organism>
<reference evidence="2 3" key="1">
    <citation type="submission" date="2014-04" db="EMBL/GenBank/DDBJ databases">
        <title>Evolutionary Origins and Diversification of the Mycorrhizal Mutualists.</title>
        <authorList>
            <consortium name="DOE Joint Genome Institute"/>
            <consortium name="Mycorrhizal Genomics Consortium"/>
            <person name="Kohler A."/>
            <person name="Kuo A."/>
            <person name="Nagy L.G."/>
            <person name="Floudas D."/>
            <person name="Copeland A."/>
            <person name="Barry K.W."/>
            <person name="Cichocki N."/>
            <person name="Veneault-Fourrey C."/>
            <person name="LaButti K."/>
            <person name="Lindquist E.A."/>
            <person name="Lipzen A."/>
            <person name="Lundell T."/>
            <person name="Morin E."/>
            <person name="Murat C."/>
            <person name="Riley R."/>
            <person name="Ohm R."/>
            <person name="Sun H."/>
            <person name="Tunlid A."/>
            <person name="Henrissat B."/>
            <person name="Grigoriev I.V."/>
            <person name="Hibbett D.S."/>
            <person name="Martin F."/>
        </authorList>
    </citation>
    <scope>NUCLEOTIDE SEQUENCE [LARGE SCALE GENOMIC DNA]</scope>
    <source>
        <strain evidence="2 3">FD-317 M1</strain>
    </source>
</reference>
<dbReference type="GO" id="GO:0006083">
    <property type="term" value="P:acetate metabolic process"/>
    <property type="evidence" value="ECO:0007669"/>
    <property type="project" value="InterPro"/>
</dbReference>
<dbReference type="Gene3D" id="3.40.1080.20">
    <property type="entry name" value="Acetyl-CoA hydrolase/transferase C-terminal domain"/>
    <property type="match status" value="1"/>
</dbReference>
<accession>A0A0D0C7B1</accession>
<dbReference type="GO" id="GO:0008775">
    <property type="term" value="F:acetate CoA-transferase activity"/>
    <property type="evidence" value="ECO:0007669"/>
    <property type="project" value="InterPro"/>
</dbReference>
<dbReference type="OrthoDB" id="10250396at2759"/>
<evidence type="ECO:0000313" key="2">
    <source>
        <dbReference type="EMBL" id="KIK53812.1"/>
    </source>
</evidence>
<name>A0A0D0C7B1_9AGAR</name>
<dbReference type="InterPro" id="IPR046433">
    <property type="entry name" value="ActCoA_hydro"/>
</dbReference>
<keyword evidence="3" id="KW-1185">Reference proteome</keyword>